<accession>A0A640UKT9</accession>
<dbReference type="EMBL" id="BLIR01000001">
    <property type="protein sequence ID" value="GFE36150.1"/>
    <property type="molecule type" value="Genomic_DNA"/>
</dbReference>
<evidence type="ECO:0000313" key="1">
    <source>
        <dbReference type="EMBL" id="GFE36150.1"/>
    </source>
</evidence>
<comment type="caution">
    <text evidence="1">The sequence shown here is derived from an EMBL/GenBank/DDBJ whole genome shotgun (WGS) entry which is preliminary data.</text>
</comment>
<name>A0A640UKT9_9ACTN</name>
<evidence type="ECO:0000313" key="2">
    <source>
        <dbReference type="Proteomes" id="UP000431826"/>
    </source>
</evidence>
<dbReference type="Proteomes" id="UP000431826">
    <property type="component" value="Unassembled WGS sequence"/>
</dbReference>
<reference evidence="1 2" key="1">
    <citation type="submission" date="2019-12" db="EMBL/GenBank/DDBJ databases">
        <title>Whole genome shotgun sequence of Streptomyces tubercidicus NBRC 13090.</title>
        <authorList>
            <person name="Ichikawa N."/>
            <person name="Kimura A."/>
            <person name="Kitahashi Y."/>
            <person name="Komaki H."/>
            <person name="Tamura T."/>
        </authorList>
    </citation>
    <scope>NUCLEOTIDE SEQUENCE [LARGE SCALE GENOMIC DNA]</scope>
    <source>
        <strain evidence="1 2">NBRC 13090</strain>
    </source>
</reference>
<protein>
    <submittedName>
        <fullName evidence="1">Uncharacterized protein</fullName>
    </submittedName>
</protein>
<organism evidence="1 2">
    <name type="scientific">Streptomyces tubercidicus</name>
    <dbReference type="NCBI Taxonomy" id="47759"/>
    <lineage>
        <taxon>Bacteria</taxon>
        <taxon>Bacillati</taxon>
        <taxon>Actinomycetota</taxon>
        <taxon>Actinomycetes</taxon>
        <taxon>Kitasatosporales</taxon>
        <taxon>Streptomycetaceae</taxon>
        <taxon>Streptomyces</taxon>
    </lineage>
</organism>
<gene>
    <name evidence="1" type="ORF">Stube_08230</name>
</gene>
<keyword evidence="2" id="KW-1185">Reference proteome</keyword>
<proteinExistence type="predicted"/>
<dbReference type="AlphaFoldDB" id="A0A640UKT9"/>
<sequence length="75" mass="8375">MGPVVDRITRETLRMMSMWRGWCGWRGGPGWCCCCRGSGIPLVRHRTLLLQAMERAVPAGADRRFASSPDRQGIG</sequence>